<sequence>MKTRRGRHRNKMGGAGPDRDTHRTGPQWDRPAIPVESAKQNPNVALVLTAYGGHIGFLEGIWPRQQTYMDRIFKQFVQAVFEHGSELPSM</sequence>
<proteinExistence type="predicted"/>
<protein>
    <submittedName>
        <fullName evidence="2">Uncharacterized protein</fullName>
    </submittedName>
</protein>
<feature type="region of interest" description="Disordered" evidence="1">
    <location>
        <begin position="1"/>
        <end position="36"/>
    </location>
</feature>
<dbReference type="PANTHER" id="PTHR10794:SF50">
    <property type="entry name" value="PHOSPHOLIPASE ABHD3"/>
    <property type="match status" value="1"/>
</dbReference>
<dbReference type="PANTHER" id="PTHR10794">
    <property type="entry name" value="ABHYDROLASE DOMAIN-CONTAINING PROTEIN"/>
    <property type="match status" value="1"/>
</dbReference>
<organism evidence="2 3">
    <name type="scientific">Ranitomeya imitator</name>
    <name type="common">mimic poison frog</name>
    <dbReference type="NCBI Taxonomy" id="111125"/>
    <lineage>
        <taxon>Eukaryota</taxon>
        <taxon>Metazoa</taxon>
        <taxon>Chordata</taxon>
        <taxon>Craniata</taxon>
        <taxon>Vertebrata</taxon>
        <taxon>Euteleostomi</taxon>
        <taxon>Amphibia</taxon>
        <taxon>Batrachia</taxon>
        <taxon>Anura</taxon>
        <taxon>Neobatrachia</taxon>
        <taxon>Hyloidea</taxon>
        <taxon>Dendrobatidae</taxon>
        <taxon>Dendrobatinae</taxon>
        <taxon>Ranitomeya</taxon>
    </lineage>
</organism>
<accession>A0ABN9L2F9</accession>
<gene>
    <name evidence="2" type="ORF">RIMI_LOCUS3413649</name>
</gene>
<dbReference type="Proteomes" id="UP001176940">
    <property type="component" value="Unassembled WGS sequence"/>
</dbReference>
<evidence type="ECO:0000313" key="3">
    <source>
        <dbReference type="Proteomes" id="UP001176940"/>
    </source>
</evidence>
<feature type="compositionally biased region" description="Basic residues" evidence="1">
    <location>
        <begin position="1"/>
        <end position="11"/>
    </location>
</feature>
<keyword evidence="3" id="KW-1185">Reference proteome</keyword>
<name>A0ABN9L2F9_9NEOB</name>
<reference evidence="2" key="1">
    <citation type="submission" date="2023-07" db="EMBL/GenBank/DDBJ databases">
        <authorList>
            <person name="Stuckert A."/>
        </authorList>
    </citation>
    <scope>NUCLEOTIDE SEQUENCE</scope>
</reference>
<dbReference type="EMBL" id="CAUEEQ010005113">
    <property type="protein sequence ID" value="CAJ0928408.1"/>
    <property type="molecule type" value="Genomic_DNA"/>
</dbReference>
<dbReference type="InterPro" id="IPR050960">
    <property type="entry name" value="AB_hydrolase_4_sf"/>
</dbReference>
<evidence type="ECO:0000256" key="1">
    <source>
        <dbReference type="SAM" id="MobiDB-lite"/>
    </source>
</evidence>
<comment type="caution">
    <text evidence="2">The sequence shown here is derived from an EMBL/GenBank/DDBJ whole genome shotgun (WGS) entry which is preliminary data.</text>
</comment>
<evidence type="ECO:0000313" key="2">
    <source>
        <dbReference type="EMBL" id="CAJ0928408.1"/>
    </source>
</evidence>